<name>A0A3P3XPL3_9SPIR</name>
<keyword evidence="6 7" id="KW-0472">Membrane</keyword>
<evidence type="ECO:0000256" key="5">
    <source>
        <dbReference type="ARBA" id="ARBA00022989"/>
    </source>
</evidence>
<feature type="transmembrane region" description="Helical" evidence="7">
    <location>
        <begin position="142"/>
        <end position="162"/>
    </location>
</feature>
<evidence type="ECO:0000256" key="7">
    <source>
        <dbReference type="RuleBase" id="RU363032"/>
    </source>
</evidence>
<reference evidence="9" key="1">
    <citation type="submission" date="2017-02" db="EMBL/GenBank/DDBJ databases">
        <authorList>
            <person name="Regsiter A."/>
            <person name="William W."/>
        </authorList>
    </citation>
    <scope>NUCLEOTIDE SEQUENCE</scope>
    <source>
        <strain evidence="9">BdmA 4</strain>
    </source>
</reference>
<dbReference type="PANTHER" id="PTHR43744">
    <property type="entry name" value="ABC TRANSPORTER PERMEASE PROTEIN MG189-RELATED-RELATED"/>
    <property type="match status" value="1"/>
</dbReference>
<dbReference type="InterPro" id="IPR035906">
    <property type="entry name" value="MetI-like_sf"/>
</dbReference>
<evidence type="ECO:0000256" key="3">
    <source>
        <dbReference type="ARBA" id="ARBA00022475"/>
    </source>
</evidence>
<feature type="transmembrane region" description="Helical" evidence="7">
    <location>
        <begin position="75"/>
        <end position="96"/>
    </location>
</feature>
<dbReference type="GO" id="GO:0005886">
    <property type="term" value="C:plasma membrane"/>
    <property type="evidence" value="ECO:0007669"/>
    <property type="project" value="UniProtKB-SubCell"/>
</dbReference>
<dbReference type="AlphaFoldDB" id="A0A3P3XPL3"/>
<evidence type="ECO:0000256" key="4">
    <source>
        <dbReference type="ARBA" id="ARBA00022692"/>
    </source>
</evidence>
<dbReference type="InterPro" id="IPR000515">
    <property type="entry name" value="MetI-like"/>
</dbReference>
<dbReference type="Pfam" id="PF00528">
    <property type="entry name" value="BPD_transp_1"/>
    <property type="match status" value="1"/>
</dbReference>
<evidence type="ECO:0000256" key="6">
    <source>
        <dbReference type="ARBA" id="ARBA00023136"/>
    </source>
</evidence>
<dbReference type="EMBL" id="FWDO01000004">
    <property type="protein sequence ID" value="SLM17793.1"/>
    <property type="molecule type" value="Genomic_DNA"/>
</dbReference>
<dbReference type="CDD" id="cd06261">
    <property type="entry name" value="TM_PBP2"/>
    <property type="match status" value="1"/>
</dbReference>
<dbReference type="PANTHER" id="PTHR43744:SF12">
    <property type="entry name" value="ABC TRANSPORTER PERMEASE PROTEIN MG189-RELATED"/>
    <property type="match status" value="1"/>
</dbReference>
<feature type="transmembrane region" description="Helical" evidence="7">
    <location>
        <begin position="108"/>
        <end position="130"/>
    </location>
</feature>
<dbReference type="Gene3D" id="1.10.3720.10">
    <property type="entry name" value="MetI-like"/>
    <property type="match status" value="1"/>
</dbReference>
<keyword evidence="2 7" id="KW-0813">Transport</keyword>
<sequence>MMFRLSRFQKVIVWTFLLLLAFVNLYPIGIMILSSFKSTREIFLKPFSLPAVWRWQNYVSAWQRADFATYFKNSILVTAVSIASIILVSSMAAYVIARFDFKFKRGIYLYLLAGLALPTRLAIIPIFLIMRDLHLLDKLSGLIIVYTAGGIAFSVFLLVNFFKKLPRDIEDSAKIDGAGAFRIYWQIDLPLLKPALVTVAMFNFIDVWNDFFFPLILLSSRAKKTIPLGLQAFFGEYTIEWDVLFAALNISVLPVLIIFLILSKQFIAGMTEGALK</sequence>
<keyword evidence="9" id="KW-0762">Sugar transport</keyword>
<feature type="transmembrane region" description="Helical" evidence="7">
    <location>
        <begin position="12"/>
        <end position="36"/>
    </location>
</feature>
<evidence type="ECO:0000256" key="1">
    <source>
        <dbReference type="ARBA" id="ARBA00004651"/>
    </source>
</evidence>
<feature type="transmembrane region" description="Helical" evidence="7">
    <location>
        <begin position="243"/>
        <end position="262"/>
    </location>
</feature>
<dbReference type="SUPFAM" id="SSF161098">
    <property type="entry name" value="MetI-like"/>
    <property type="match status" value="1"/>
</dbReference>
<feature type="domain" description="ABC transmembrane type-1" evidence="8">
    <location>
        <begin position="71"/>
        <end position="262"/>
    </location>
</feature>
<feature type="transmembrane region" description="Helical" evidence="7">
    <location>
        <begin position="183"/>
        <end position="205"/>
    </location>
</feature>
<evidence type="ECO:0000313" key="9">
    <source>
        <dbReference type="EMBL" id="SLM17793.1"/>
    </source>
</evidence>
<accession>A0A3P3XPL3</accession>
<keyword evidence="5 7" id="KW-1133">Transmembrane helix</keyword>
<dbReference type="GO" id="GO:0055085">
    <property type="term" value="P:transmembrane transport"/>
    <property type="evidence" value="ECO:0007669"/>
    <property type="project" value="InterPro"/>
</dbReference>
<organism evidence="9">
    <name type="scientific">uncultured spirochete</name>
    <dbReference type="NCBI Taxonomy" id="156406"/>
    <lineage>
        <taxon>Bacteria</taxon>
        <taxon>Pseudomonadati</taxon>
        <taxon>Spirochaetota</taxon>
        <taxon>Spirochaetia</taxon>
        <taxon>Spirochaetales</taxon>
        <taxon>environmental samples</taxon>
    </lineage>
</organism>
<dbReference type="PROSITE" id="PS50928">
    <property type="entry name" value="ABC_TM1"/>
    <property type="match status" value="1"/>
</dbReference>
<protein>
    <submittedName>
        <fullName evidence="9">ABC-type sugar transport system, permease component</fullName>
    </submittedName>
</protein>
<proteinExistence type="inferred from homology"/>
<keyword evidence="4 7" id="KW-0812">Transmembrane</keyword>
<evidence type="ECO:0000259" key="8">
    <source>
        <dbReference type="PROSITE" id="PS50928"/>
    </source>
</evidence>
<keyword evidence="3" id="KW-1003">Cell membrane</keyword>
<gene>
    <name evidence="9" type="ORF">SPIRO4BDMA_40362</name>
</gene>
<evidence type="ECO:0000256" key="2">
    <source>
        <dbReference type="ARBA" id="ARBA00022448"/>
    </source>
</evidence>
<comment type="subcellular location">
    <subcellularLocation>
        <location evidence="1 7">Cell membrane</location>
        <topology evidence="1 7">Multi-pass membrane protein</topology>
    </subcellularLocation>
</comment>
<comment type="similarity">
    <text evidence="7">Belongs to the binding-protein-dependent transport system permease family.</text>
</comment>